<dbReference type="AlphaFoldDB" id="A0A310STH4"/>
<organism evidence="1 2">
    <name type="scientific">Eufriesea mexicana</name>
    <dbReference type="NCBI Taxonomy" id="516756"/>
    <lineage>
        <taxon>Eukaryota</taxon>
        <taxon>Metazoa</taxon>
        <taxon>Ecdysozoa</taxon>
        <taxon>Arthropoda</taxon>
        <taxon>Hexapoda</taxon>
        <taxon>Insecta</taxon>
        <taxon>Pterygota</taxon>
        <taxon>Neoptera</taxon>
        <taxon>Endopterygota</taxon>
        <taxon>Hymenoptera</taxon>
        <taxon>Apocrita</taxon>
        <taxon>Aculeata</taxon>
        <taxon>Apoidea</taxon>
        <taxon>Anthophila</taxon>
        <taxon>Apidae</taxon>
        <taxon>Eufriesea</taxon>
    </lineage>
</organism>
<reference evidence="1 2" key="1">
    <citation type="submission" date="2015-07" db="EMBL/GenBank/DDBJ databases">
        <title>The genome of Eufriesea mexicana.</title>
        <authorList>
            <person name="Pan H."/>
            <person name="Kapheim K."/>
        </authorList>
    </citation>
    <scope>NUCLEOTIDE SEQUENCE [LARGE SCALE GENOMIC DNA]</scope>
    <source>
        <strain evidence="1">0111107269</strain>
        <tissue evidence="1">Whole body</tissue>
    </source>
</reference>
<protein>
    <submittedName>
        <fullName evidence="1">Uncharacterized protein</fullName>
    </submittedName>
</protein>
<gene>
    <name evidence="1" type="ORF">WN48_07967</name>
</gene>
<proteinExistence type="predicted"/>
<name>A0A310STH4_9HYME</name>
<accession>A0A310STH4</accession>
<sequence length="60" mass="7444">MEKRLTLTFEHSIPRSYKLPKNTWDTPSDERNESYPRFITHFQDFIDDFIKDFVDVQYER</sequence>
<keyword evidence="2" id="KW-1185">Reference proteome</keyword>
<dbReference type="EMBL" id="KQ760551">
    <property type="protein sequence ID" value="OAD59847.1"/>
    <property type="molecule type" value="Genomic_DNA"/>
</dbReference>
<evidence type="ECO:0000313" key="2">
    <source>
        <dbReference type="Proteomes" id="UP000250275"/>
    </source>
</evidence>
<dbReference type="Proteomes" id="UP000250275">
    <property type="component" value="Unassembled WGS sequence"/>
</dbReference>
<evidence type="ECO:0000313" key="1">
    <source>
        <dbReference type="EMBL" id="OAD59847.1"/>
    </source>
</evidence>